<evidence type="ECO:0000256" key="1">
    <source>
        <dbReference type="ARBA" id="ARBA00004651"/>
    </source>
</evidence>
<feature type="transmembrane region" description="Helical" evidence="6">
    <location>
        <begin position="63"/>
        <end position="79"/>
    </location>
</feature>
<keyword evidence="4 6" id="KW-1133">Transmembrane helix</keyword>
<evidence type="ECO:0000259" key="7">
    <source>
        <dbReference type="Pfam" id="PF00884"/>
    </source>
</evidence>
<evidence type="ECO:0000256" key="6">
    <source>
        <dbReference type="SAM" id="Phobius"/>
    </source>
</evidence>
<accession>A0AAD0UAD8</accession>
<feature type="transmembrane region" description="Helical" evidence="6">
    <location>
        <begin position="38"/>
        <end position="57"/>
    </location>
</feature>
<dbReference type="InterPro" id="IPR000917">
    <property type="entry name" value="Sulfatase_N"/>
</dbReference>
<dbReference type="PANTHER" id="PTHR47371:SF3">
    <property type="entry name" value="PHOSPHOGLYCEROL TRANSFERASE I"/>
    <property type="match status" value="1"/>
</dbReference>
<dbReference type="EMBL" id="CP024996">
    <property type="protein sequence ID" value="AYR26323.1"/>
    <property type="molecule type" value="Genomic_DNA"/>
</dbReference>
<proteinExistence type="predicted"/>
<feature type="transmembrane region" description="Helical" evidence="6">
    <location>
        <begin position="147"/>
        <end position="168"/>
    </location>
</feature>
<evidence type="ECO:0000256" key="4">
    <source>
        <dbReference type="ARBA" id="ARBA00022989"/>
    </source>
</evidence>
<feature type="transmembrane region" description="Helical" evidence="6">
    <location>
        <begin position="112"/>
        <end position="135"/>
    </location>
</feature>
<keyword evidence="3 6" id="KW-0812">Transmembrane</keyword>
<keyword evidence="2" id="KW-1003">Cell membrane</keyword>
<comment type="subcellular location">
    <subcellularLocation>
        <location evidence="1">Cell membrane</location>
        <topology evidence="1">Multi-pass membrane protein</topology>
    </subcellularLocation>
</comment>
<evidence type="ECO:0000313" key="9">
    <source>
        <dbReference type="Proteomes" id="UP000269199"/>
    </source>
</evidence>
<sequence>MAIETILMDASAASLAGLLLSVLLEQMMRPRPCLRRPASAWSLHSGLCLGVQALLTLLLGRPWFALTITMALLLLLVLVNNAKLRALHEPFVFQDHEYFLDALRYPRLYLPFLGWAKVAGATAAAAIAIALGLFGEIPSPGQWDGSGLAGIQSAILLTATLLIALGTVRLPTIHLQPEQDVKALGLLACLWSYGRHSRQPWHAASPFAQLKAPAATGPLPHLVAIQSESFFDPRPYFPGIRPEILSQFDLLRQEGLASGKLQVPAWGANTVRSECAFLTGIPNAALGIHRFNPYAALAAHSQQLGLASYLKQLGYRTILLHPYHRQFYRRDRVHTILGFDEFHDITAFSDADRSGPYIGDLALADKVAAWLKEAHTPLFIHVITMENHGPLHLEQCDASDVQALYDSAPEPGCTDLTVYLRHLRHADQMIGRLRQSLEQTPRGASLCWYGDHVPIMPEVYRHHGRPPGEVDYVYWSKDRRNRQAPGMMQIENLALTWLRELGLIVL</sequence>
<feature type="transmembrane region" description="Helical" evidence="6">
    <location>
        <begin position="6"/>
        <end position="26"/>
    </location>
</feature>
<dbReference type="CDD" id="cd16015">
    <property type="entry name" value="LTA_synthase"/>
    <property type="match status" value="1"/>
</dbReference>
<keyword evidence="5 6" id="KW-0472">Membrane</keyword>
<evidence type="ECO:0000313" key="8">
    <source>
        <dbReference type="EMBL" id="AYR26323.1"/>
    </source>
</evidence>
<dbReference type="Gene3D" id="3.40.720.10">
    <property type="entry name" value="Alkaline Phosphatase, subunit A"/>
    <property type="match status" value="1"/>
</dbReference>
<dbReference type="Proteomes" id="UP000269199">
    <property type="component" value="Chromosome"/>
</dbReference>
<dbReference type="AlphaFoldDB" id="A0AAD0UAD8"/>
<feature type="domain" description="Sulfatase N-terminal" evidence="7">
    <location>
        <begin position="220"/>
        <end position="499"/>
    </location>
</feature>
<protein>
    <submittedName>
        <fullName evidence="8">LTA synthase family protein</fullName>
    </submittedName>
</protein>
<dbReference type="PANTHER" id="PTHR47371">
    <property type="entry name" value="LIPOTEICHOIC ACID SYNTHASE"/>
    <property type="match status" value="1"/>
</dbReference>
<gene>
    <name evidence="8" type="ORF">RC54_22015</name>
</gene>
<evidence type="ECO:0000256" key="3">
    <source>
        <dbReference type="ARBA" id="ARBA00022692"/>
    </source>
</evidence>
<organism evidence="8 9">
    <name type="scientific">Herbaspirillum rubrisubalbicans</name>
    <dbReference type="NCBI Taxonomy" id="80842"/>
    <lineage>
        <taxon>Bacteria</taxon>
        <taxon>Pseudomonadati</taxon>
        <taxon>Pseudomonadota</taxon>
        <taxon>Betaproteobacteria</taxon>
        <taxon>Burkholderiales</taxon>
        <taxon>Oxalobacteraceae</taxon>
        <taxon>Herbaspirillum</taxon>
    </lineage>
</organism>
<dbReference type="InterPro" id="IPR050448">
    <property type="entry name" value="OpgB/LTA_synthase_biosynth"/>
</dbReference>
<dbReference type="Pfam" id="PF00884">
    <property type="entry name" value="Sulfatase"/>
    <property type="match status" value="1"/>
</dbReference>
<reference evidence="8 9" key="1">
    <citation type="submission" date="2017-11" db="EMBL/GenBank/DDBJ databases">
        <title>Complete genome sequence of Herbaspirillum rubrisubalbicans DSM 11543.</title>
        <authorList>
            <person name="Chen M."/>
            <person name="An Q."/>
        </authorList>
    </citation>
    <scope>NUCLEOTIDE SEQUENCE [LARGE SCALE GENOMIC DNA]</scope>
    <source>
        <strain evidence="8 9">DSM 11543</strain>
    </source>
</reference>
<evidence type="ECO:0000256" key="2">
    <source>
        <dbReference type="ARBA" id="ARBA00022475"/>
    </source>
</evidence>
<evidence type="ECO:0000256" key="5">
    <source>
        <dbReference type="ARBA" id="ARBA00023136"/>
    </source>
</evidence>
<name>A0AAD0UAD8_9BURK</name>
<dbReference type="GO" id="GO:0005886">
    <property type="term" value="C:plasma membrane"/>
    <property type="evidence" value="ECO:0007669"/>
    <property type="project" value="UniProtKB-SubCell"/>
</dbReference>
<dbReference type="InterPro" id="IPR017850">
    <property type="entry name" value="Alkaline_phosphatase_core_sf"/>
</dbReference>
<dbReference type="SUPFAM" id="SSF53649">
    <property type="entry name" value="Alkaline phosphatase-like"/>
    <property type="match status" value="1"/>
</dbReference>